<dbReference type="SUPFAM" id="SSF56219">
    <property type="entry name" value="DNase I-like"/>
    <property type="match status" value="1"/>
</dbReference>
<dbReference type="SUPFAM" id="SSF53098">
    <property type="entry name" value="Ribonuclease H-like"/>
    <property type="match status" value="1"/>
</dbReference>
<keyword evidence="5" id="KW-1185">Reference proteome</keyword>
<reference evidence="4" key="1">
    <citation type="submission" date="2023-07" db="EMBL/GenBank/DDBJ databases">
        <title>A chromosome-level genome assembly of Lolium multiflorum.</title>
        <authorList>
            <person name="Chen Y."/>
            <person name="Copetti D."/>
            <person name="Kolliker R."/>
            <person name="Studer B."/>
        </authorList>
    </citation>
    <scope>NUCLEOTIDE SEQUENCE</scope>
    <source>
        <strain evidence="4">02402/16</strain>
        <tissue evidence="4">Leaf</tissue>
    </source>
</reference>
<dbReference type="Gene3D" id="3.60.10.10">
    <property type="entry name" value="Endonuclease/exonuclease/phosphatase"/>
    <property type="match status" value="1"/>
</dbReference>
<dbReference type="Pfam" id="PF03372">
    <property type="entry name" value="Exo_endo_phos"/>
    <property type="match status" value="1"/>
</dbReference>
<dbReference type="Gene3D" id="3.30.420.10">
    <property type="entry name" value="Ribonuclease H-like superfamily/Ribonuclease H"/>
    <property type="match status" value="1"/>
</dbReference>
<feature type="domain" description="Endonuclease/exonuclease/phosphatase" evidence="2">
    <location>
        <begin position="223"/>
        <end position="380"/>
    </location>
</feature>
<dbReference type="PANTHER" id="PTHR47723">
    <property type="entry name" value="OS05G0353850 PROTEIN"/>
    <property type="match status" value="1"/>
</dbReference>
<accession>A0AAD8X6A0</accession>
<evidence type="ECO:0000313" key="5">
    <source>
        <dbReference type="Proteomes" id="UP001231189"/>
    </source>
</evidence>
<dbReference type="InterPro" id="IPR012337">
    <property type="entry name" value="RNaseH-like_sf"/>
</dbReference>
<dbReference type="GO" id="GO:0003676">
    <property type="term" value="F:nucleic acid binding"/>
    <property type="evidence" value="ECO:0007669"/>
    <property type="project" value="InterPro"/>
</dbReference>
<comment type="caution">
    <text evidence="4">The sequence shown here is derived from an EMBL/GenBank/DDBJ whole genome shotgun (WGS) entry which is preliminary data.</text>
</comment>
<evidence type="ECO:0000313" key="4">
    <source>
        <dbReference type="EMBL" id="KAK1698236.1"/>
    </source>
</evidence>
<evidence type="ECO:0000259" key="3">
    <source>
        <dbReference type="Pfam" id="PF13456"/>
    </source>
</evidence>
<evidence type="ECO:0000259" key="2">
    <source>
        <dbReference type="Pfam" id="PF03372"/>
    </source>
</evidence>
<feature type="domain" description="RNase H type-1" evidence="3">
    <location>
        <begin position="736"/>
        <end position="856"/>
    </location>
</feature>
<sequence>MGSESRGWGGVNIRDIPPRRNLMRDETFSGSSRTGGYEASYDKVASASLDNQDANMTNRDLRGKEVGVVEGRPRVGTFSRRTRSAQAALAPAASRAQEIAPNHAPQGVGGRKRGSKQVWVPIPVQVVGDDGLSNDGKRQRKNSVFDRMEVENTRDVTVEPVGSVFNRLEAPARGGGEGQGSSVFQRLDTQSATLRRGAAGTNESPMPQLPWLGVGRGSRRTEGPPVVVFLSETKMRAKAMERLRWSLGFKHGVAVDCVGRSGGLALWWREEVDVSVRPWCLSYIDAKISVGGKTWRFSGVYGEPRVDQRQRMWDKLRYLSSQDDLPWLCAGDFNEVLSQDEQLGGNPRSAAQIEAFRDCLMDCGLSDLGYSGYKYTWSNRREGGDNIQVRLDRGTATASSLHLFPSSHVEHIATEESDHSALVIRVLEAMPTGPRYQKRGFMYEEMWTKHEDYERMIKGAWDERQRHDLGIQGFWSQLQDMTREMQKWSFHTFGSVKAELKALRSKLDDAKTEALVSNSSLEVREIEEKLHNIYEREEIMYRQRSRQEWLKAGDRNTKFFHNRASHRRRKNTVKGLRRGDGSLCNTDEGMRDMALQFYQELYSSEGSAQAAQVLQLINPVISEDMNSKFTGSFADKEIEEALFQMGPTKAPGPDGLPALFYQRHWSLLKDAVCAANWLARNEAREDVKVEDPQSIARRSIHLVDEWANSRTVSSVSEEHRVTEAWLPPDAGWLKANADGAFLKESETGGCGVVIRDHHGEFLLGASRFLRSVSDPERAELLACKLALELARDRRVEKICLESDCLAAITKLRSNDMDRSIHGPLVEEIKDLLKSFGEFSVCHSRRSSNGVAHCLAQVGCMNKVCNTWMDHPPELIVNLLAQEGAS</sequence>
<dbReference type="InterPro" id="IPR044730">
    <property type="entry name" value="RNase_H-like_dom_plant"/>
</dbReference>
<organism evidence="4 5">
    <name type="scientific">Lolium multiflorum</name>
    <name type="common">Italian ryegrass</name>
    <name type="synonym">Lolium perenne subsp. multiflorum</name>
    <dbReference type="NCBI Taxonomy" id="4521"/>
    <lineage>
        <taxon>Eukaryota</taxon>
        <taxon>Viridiplantae</taxon>
        <taxon>Streptophyta</taxon>
        <taxon>Embryophyta</taxon>
        <taxon>Tracheophyta</taxon>
        <taxon>Spermatophyta</taxon>
        <taxon>Magnoliopsida</taxon>
        <taxon>Liliopsida</taxon>
        <taxon>Poales</taxon>
        <taxon>Poaceae</taxon>
        <taxon>BOP clade</taxon>
        <taxon>Pooideae</taxon>
        <taxon>Poodae</taxon>
        <taxon>Poeae</taxon>
        <taxon>Poeae Chloroplast Group 2 (Poeae type)</taxon>
        <taxon>Loliodinae</taxon>
        <taxon>Loliinae</taxon>
        <taxon>Lolium</taxon>
    </lineage>
</organism>
<protein>
    <recommendedName>
        <fullName evidence="6">RNase H type-1 domain-containing protein</fullName>
    </recommendedName>
</protein>
<feature type="compositionally biased region" description="Basic and acidic residues" evidence="1">
    <location>
        <begin position="16"/>
        <end position="27"/>
    </location>
</feature>
<dbReference type="Pfam" id="PF13456">
    <property type="entry name" value="RVT_3"/>
    <property type="match status" value="1"/>
</dbReference>
<dbReference type="AlphaFoldDB" id="A0AAD8X6A0"/>
<dbReference type="InterPro" id="IPR036397">
    <property type="entry name" value="RNaseH_sf"/>
</dbReference>
<dbReference type="InterPro" id="IPR002156">
    <property type="entry name" value="RNaseH_domain"/>
</dbReference>
<dbReference type="InterPro" id="IPR036691">
    <property type="entry name" value="Endo/exonu/phosph_ase_sf"/>
</dbReference>
<dbReference type="InterPro" id="IPR005135">
    <property type="entry name" value="Endo/exonuclease/phosphatase"/>
</dbReference>
<dbReference type="CDD" id="cd06222">
    <property type="entry name" value="RNase_H_like"/>
    <property type="match status" value="1"/>
</dbReference>
<gene>
    <name evidence="4" type="ORF">QYE76_014933</name>
</gene>
<feature type="region of interest" description="Disordered" evidence="1">
    <location>
        <begin position="197"/>
        <end position="217"/>
    </location>
</feature>
<dbReference type="InterPro" id="IPR053151">
    <property type="entry name" value="RNase_H-like"/>
</dbReference>
<dbReference type="GO" id="GO:0004523">
    <property type="term" value="F:RNA-DNA hybrid ribonuclease activity"/>
    <property type="evidence" value="ECO:0007669"/>
    <property type="project" value="InterPro"/>
</dbReference>
<dbReference type="PANTHER" id="PTHR47723:SF19">
    <property type="entry name" value="POLYNUCLEOTIDYL TRANSFERASE, RIBONUCLEASE H-LIKE SUPERFAMILY PROTEIN"/>
    <property type="match status" value="1"/>
</dbReference>
<evidence type="ECO:0008006" key="6">
    <source>
        <dbReference type="Google" id="ProtNLM"/>
    </source>
</evidence>
<dbReference type="Proteomes" id="UP001231189">
    <property type="component" value="Unassembled WGS sequence"/>
</dbReference>
<name>A0AAD8X6A0_LOLMU</name>
<proteinExistence type="predicted"/>
<dbReference type="EMBL" id="JAUUTY010000001">
    <property type="protein sequence ID" value="KAK1698236.1"/>
    <property type="molecule type" value="Genomic_DNA"/>
</dbReference>
<feature type="region of interest" description="Disordered" evidence="1">
    <location>
        <begin position="1"/>
        <end position="39"/>
    </location>
</feature>
<evidence type="ECO:0000256" key="1">
    <source>
        <dbReference type="SAM" id="MobiDB-lite"/>
    </source>
</evidence>